<name>A0ABT3U305_9ACTN</name>
<evidence type="ECO:0000256" key="1">
    <source>
        <dbReference type="SAM" id="Phobius"/>
    </source>
</evidence>
<evidence type="ECO:0000313" key="3">
    <source>
        <dbReference type="Proteomes" id="UP001163064"/>
    </source>
</evidence>
<evidence type="ECO:0000313" key="2">
    <source>
        <dbReference type="EMBL" id="MCX3062635.1"/>
    </source>
</evidence>
<accession>A0ABT3U305</accession>
<feature type="transmembrane region" description="Helical" evidence="1">
    <location>
        <begin position="98"/>
        <end position="119"/>
    </location>
</feature>
<keyword evidence="1" id="KW-0812">Transmembrane</keyword>
<comment type="caution">
    <text evidence="2">The sequence shown here is derived from an EMBL/GenBank/DDBJ whole genome shotgun (WGS) entry which is preliminary data.</text>
</comment>
<reference evidence="2" key="1">
    <citation type="submission" date="2022-10" db="EMBL/GenBank/DDBJ databases">
        <title>Streptomyces beihaiensis sp. nov., a chitin degrading actinobacterium, isolated from shrimp pond soil.</title>
        <authorList>
            <person name="Xie J."/>
            <person name="Shen N."/>
        </authorList>
    </citation>
    <scope>NUCLEOTIDE SEQUENCE</scope>
    <source>
        <strain evidence="2">GXMU-J5</strain>
    </source>
</reference>
<keyword evidence="3" id="KW-1185">Reference proteome</keyword>
<dbReference type="RefSeq" id="WP_266602992.1">
    <property type="nucleotide sequence ID" value="NZ_JAPHNL010000277.1"/>
</dbReference>
<sequence length="131" mass="12749">MQREGDGAMGELITAAASFPGLVFSSALVVAVGFWLLVAVGAADRHTFDADIDLRAAGLGGAPVAVALTLAISVAWLVCVGGAVLLERSGVLGVAHAALQLALLCAASAVGWAAARALIAASAAPRSGGSA</sequence>
<protein>
    <recommendedName>
        <fullName evidence="4">Integral membrane protein</fullName>
    </recommendedName>
</protein>
<feature type="transmembrane region" description="Helical" evidence="1">
    <location>
        <begin position="12"/>
        <end position="42"/>
    </location>
</feature>
<dbReference type="EMBL" id="JAPHNL010000277">
    <property type="protein sequence ID" value="MCX3062635.1"/>
    <property type="molecule type" value="Genomic_DNA"/>
</dbReference>
<evidence type="ECO:0008006" key="4">
    <source>
        <dbReference type="Google" id="ProtNLM"/>
    </source>
</evidence>
<dbReference type="Proteomes" id="UP001163064">
    <property type="component" value="Unassembled WGS sequence"/>
</dbReference>
<proteinExistence type="predicted"/>
<keyword evidence="1" id="KW-1133">Transmembrane helix</keyword>
<feature type="transmembrane region" description="Helical" evidence="1">
    <location>
        <begin position="62"/>
        <end position="86"/>
    </location>
</feature>
<organism evidence="2 3">
    <name type="scientific">Streptomyces beihaiensis</name>
    <dbReference type="NCBI Taxonomy" id="2984495"/>
    <lineage>
        <taxon>Bacteria</taxon>
        <taxon>Bacillati</taxon>
        <taxon>Actinomycetota</taxon>
        <taxon>Actinomycetes</taxon>
        <taxon>Kitasatosporales</taxon>
        <taxon>Streptomycetaceae</taxon>
        <taxon>Streptomyces</taxon>
    </lineage>
</organism>
<keyword evidence="1" id="KW-0472">Membrane</keyword>
<gene>
    <name evidence="2" type="ORF">OFY01_23340</name>
</gene>